<reference evidence="2" key="1">
    <citation type="submission" date="2023-09" db="UniProtKB">
        <authorList>
            <consortium name="Ensembl"/>
        </authorList>
    </citation>
    <scope>IDENTIFICATION</scope>
</reference>
<proteinExistence type="predicted"/>
<dbReference type="AlphaFoldDB" id="A0A3B5A6E1"/>
<organism evidence="2">
    <name type="scientific">Stegastes partitus</name>
    <name type="common">bicolor damselfish</name>
    <dbReference type="NCBI Taxonomy" id="144197"/>
    <lineage>
        <taxon>Eukaryota</taxon>
        <taxon>Metazoa</taxon>
        <taxon>Chordata</taxon>
        <taxon>Craniata</taxon>
        <taxon>Vertebrata</taxon>
        <taxon>Euteleostomi</taxon>
        <taxon>Actinopterygii</taxon>
        <taxon>Neopterygii</taxon>
        <taxon>Teleostei</taxon>
        <taxon>Neoteleostei</taxon>
        <taxon>Acanthomorphata</taxon>
        <taxon>Ovalentaria</taxon>
        <taxon>Pomacentridae</taxon>
        <taxon>Stegastes</taxon>
    </lineage>
</organism>
<name>A0A3B5A6E1_9TELE</name>
<dbReference type="GeneTree" id="ENSGT00940000178483"/>
<sequence>MDSGSSVFQKLYKNLKEVRRRRRDADGEDEAPNPQDGPNDGFQVDQLLFYEEELQRLKQDDRTS</sequence>
<evidence type="ECO:0000313" key="2">
    <source>
        <dbReference type="Ensembl" id="ENSSPAP00000016933.1"/>
    </source>
</evidence>
<feature type="region of interest" description="Disordered" evidence="1">
    <location>
        <begin position="18"/>
        <end position="44"/>
    </location>
</feature>
<protein>
    <submittedName>
        <fullName evidence="2">Uncharacterized protein</fullName>
    </submittedName>
</protein>
<dbReference type="Ensembl" id="ENSSPAT00000017196.1">
    <property type="protein sequence ID" value="ENSSPAP00000016933.1"/>
    <property type="gene ID" value="ENSSPAG00000012789.1"/>
</dbReference>
<accession>A0A3B5A6E1</accession>
<evidence type="ECO:0000256" key="1">
    <source>
        <dbReference type="SAM" id="MobiDB-lite"/>
    </source>
</evidence>